<dbReference type="Proteomes" id="UP000426235">
    <property type="component" value="Chromosome"/>
</dbReference>
<reference evidence="2" key="2">
    <citation type="submission" date="2019-12" db="EMBL/GenBank/DDBJ databases">
        <title>Hybrid Genome Assemblies of two High G+C Isolates from Undergraduate Microbiology Courses.</title>
        <authorList>
            <person name="Ne Ville C.J."/>
            <person name="Enright D."/>
            <person name="Hernandez I."/>
            <person name="Dodsworth J."/>
            <person name="Orwin P.M."/>
        </authorList>
    </citation>
    <scope>NUCLEOTIDE SEQUENCE [LARGE SCALE GENOMIC DNA]</scope>
    <source>
        <strain evidence="2">Neo</strain>
    </source>
</reference>
<evidence type="ECO:0000313" key="1">
    <source>
        <dbReference type="EMBL" id="AIL59387.1"/>
    </source>
</evidence>
<dbReference type="RefSeq" id="WP_038605348.1">
    <property type="nucleotide sequence ID" value="NZ_CP009048.1"/>
</dbReference>
<dbReference type="EMBL" id="CP046621">
    <property type="protein sequence ID" value="QGW75385.1"/>
    <property type="molecule type" value="Genomic_DNA"/>
</dbReference>
<protein>
    <submittedName>
        <fullName evidence="1">Tryptophan synthase subunit beta</fullName>
    </submittedName>
</protein>
<dbReference type="KEGG" id="palk:PSAKL28_01490"/>
<evidence type="ECO:0000313" key="4">
    <source>
        <dbReference type="Proteomes" id="UP000426235"/>
    </source>
</evidence>
<name>A0A077F1P5_9PSED</name>
<dbReference type="eggNOG" id="ENOG5032ZRD">
    <property type="taxonomic scope" value="Bacteria"/>
</dbReference>
<reference evidence="1" key="1">
    <citation type="submission" date="2014-07" db="EMBL/GenBank/DDBJ databases">
        <authorList>
            <person name="Lee K."/>
            <person name="Lim J.Y."/>
            <person name="Hwang I."/>
        </authorList>
    </citation>
    <scope>NUCLEOTIDE SEQUENCE [LARGE SCALE GENOMIC DNA]</scope>
    <source>
        <strain evidence="1">KL28</strain>
    </source>
</reference>
<dbReference type="HOGENOM" id="CLU_166086_0_0_6"/>
<organism evidence="1 3">
    <name type="scientific">Pseudomonas alkylphenolica</name>
    <dbReference type="NCBI Taxonomy" id="237609"/>
    <lineage>
        <taxon>Bacteria</taxon>
        <taxon>Pseudomonadati</taxon>
        <taxon>Pseudomonadota</taxon>
        <taxon>Gammaproteobacteria</taxon>
        <taxon>Pseudomonadales</taxon>
        <taxon>Pseudomonadaceae</taxon>
        <taxon>Pseudomonas</taxon>
    </lineage>
</organism>
<evidence type="ECO:0000313" key="2">
    <source>
        <dbReference type="EMBL" id="QGW75385.1"/>
    </source>
</evidence>
<dbReference type="OrthoDB" id="5703571at2"/>
<evidence type="ECO:0000313" key="3">
    <source>
        <dbReference type="Proteomes" id="UP000028931"/>
    </source>
</evidence>
<keyword evidence="4" id="KW-1185">Reference proteome</keyword>
<gene>
    <name evidence="2" type="ORF">GPJ81_01410</name>
    <name evidence="1" type="ORF">PSAKL28_01490</name>
</gene>
<dbReference type="EMBL" id="CP009048">
    <property type="protein sequence ID" value="AIL59387.1"/>
    <property type="molecule type" value="Genomic_DNA"/>
</dbReference>
<accession>A0A077F1P5</accession>
<sequence>MFYVQRDAQGQLVRVEAAPYAEYTEMLPADHAEVQDWFADDVVENSLKQLKQSDLDMIRVLEDLIEVLTTKGVISITDLPPGAQAKLLSRSNARQVLGGLTNLIDDSEENGGLI</sequence>
<proteinExistence type="predicted"/>
<dbReference type="Proteomes" id="UP000028931">
    <property type="component" value="Chromosome"/>
</dbReference>
<dbReference type="AlphaFoldDB" id="A0A077F1P5"/>